<proteinExistence type="inferred from homology"/>
<comment type="similarity">
    <text evidence="2">Belongs to the YkuD family.</text>
</comment>
<evidence type="ECO:0000256" key="7">
    <source>
        <dbReference type="PROSITE-ProRule" id="PRU01373"/>
    </source>
</evidence>
<dbReference type="OrthoDB" id="463216at2"/>
<dbReference type="InterPro" id="IPR038063">
    <property type="entry name" value="Transpep_catalytic_dom"/>
</dbReference>
<dbReference type="UniPathway" id="UPA00219"/>
<evidence type="ECO:0000256" key="3">
    <source>
        <dbReference type="ARBA" id="ARBA00022679"/>
    </source>
</evidence>
<evidence type="ECO:0000313" key="9">
    <source>
        <dbReference type="EMBL" id="SHI59261.1"/>
    </source>
</evidence>
<reference evidence="9 10" key="1">
    <citation type="submission" date="2016-11" db="EMBL/GenBank/DDBJ databases">
        <authorList>
            <person name="Jaros S."/>
            <person name="Januszkiewicz K."/>
            <person name="Wedrychowicz H."/>
        </authorList>
    </citation>
    <scope>NUCLEOTIDE SEQUENCE [LARGE SCALE GENOMIC DNA]</scope>
    <source>
        <strain evidence="9 10">DSM 25479</strain>
    </source>
</reference>
<dbReference type="GO" id="GO:0016740">
    <property type="term" value="F:transferase activity"/>
    <property type="evidence" value="ECO:0007669"/>
    <property type="project" value="UniProtKB-KW"/>
</dbReference>
<dbReference type="SUPFAM" id="SSF141523">
    <property type="entry name" value="L,D-transpeptidase catalytic domain-like"/>
    <property type="match status" value="1"/>
</dbReference>
<dbReference type="Gene3D" id="2.40.440.10">
    <property type="entry name" value="L,D-transpeptidase catalytic domain-like"/>
    <property type="match status" value="1"/>
</dbReference>
<dbReference type="GO" id="GO:0018104">
    <property type="term" value="P:peptidoglycan-protein cross-linking"/>
    <property type="evidence" value="ECO:0007669"/>
    <property type="project" value="TreeGrafter"/>
</dbReference>
<evidence type="ECO:0000256" key="1">
    <source>
        <dbReference type="ARBA" id="ARBA00004752"/>
    </source>
</evidence>
<protein>
    <submittedName>
        <fullName evidence="9">L,D-transpeptidase catalytic domain</fullName>
    </submittedName>
</protein>
<dbReference type="InterPro" id="IPR005490">
    <property type="entry name" value="LD_TPept_cat_dom"/>
</dbReference>
<evidence type="ECO:0000256" key="4">
    <source>
        <dbReference type="ARBA" id="ARBA00022960"/>
    </source>
</evidence>
<keyword evidence="3" id="KW-0808">Transferase</keyword>
<evidence type="ECO:0000256" key="2">
    <source>
        <dbReference type="ARBA" id="ARBA00005992"/>
    </source>
</evidence>
<dbReference type="Pfam" id="PF03734">
    <property type="entry name" value="YkuD"/>
    <property type="match status" value="1"/>
</dbReference>
<name>A0A1M6CEJ0_9FLAO</name>
<dbReference type="CDD" id="cd16913">
    <property type="entry name" value="YkuD_like"/>
    <property type="match status" value="1"/>
</dbReference>
<gene>
    <name evidence="9" type="ORF">SAMN05443429_102316</name>
</gene>
<keyword evidence="5 7" id="KW-0573">Peptidoglycan synthesis</keyword>
<comment type="pathway">
    <text evidence="1 7">Cell wall biogenesis; peptidoglycan biosynthesis.</text>
</comment>
<organism evidence="9 10">
    <name type="scientific">Cruoricaptor ignavus</name>
    <dbReference type="NCBI Taxonomy" id="1118202"/>
    <lineage>
        <taxon>Bacteria</taxon>
        <taxon>Pseudomonadati</taxon>
        <taxon>Bacteroidota</taxon>
        <taxon>Flavobacteriia</taxon>
        <taxon>Flavobacteriales</taxon>
        <taxon>Weeksellaceae</taxon>
        <taxon>Cruoricaptor</taxon>
    </lineage>
</organism>
<dbReference type="Proteomes" id="UP000184335">
    <property type="component" value="Unassembled WGS sequence"/>
</dbReference>
<feature type="domain" description="L,D-TPase catalytic" evidence="8">
    <location>
        <begin position="131"/>
        <end position="254"/>
    </location>
</feature>
<accession>A0A1M6CEJ0</accession>
<evidence type="ECO:0000256" key="5">
    <source>
        <dbReference type="ARBA" id="ARBA00022984"/>
    </source>
</evidence>
<dbReference type="GO" id="GO:0005576">
    <property type="term" value="C:extracellular region"/>
    <property type="evidence" value="ECO:0007669"/>
    <property type="project" value="TreeGrafter"/>
</dbReference>
<keyword evidence="4 7" id="KW-0133">Cell shape</keyword>
<dbReference type="RefSeq" id="WP_083541135.1">
    <property type="nucleotide sequence ID" value="NZ_FQYI01000002.1"/>
</dbReference>
<dbReference type="PANTHER" id="PTHR30582:SF2">
    <property type="entry name" value="L,D-TRANSPEPTIDASE YCIB-RELATED"/>
    <property type="match status" value="1"/>
</dbReference>
<evidence type="ECO:0000313" key="10">
    <source>
        <dbReference type="Proteomes" id="UP000184335"/>
    </source>
</evidence>
<dbReference type="InterPro" id="IPR050979">
    <property type="entry name" value="LD-transpeptidase"/>
</dbReference>
<evidence type="ECO:0000256" key="6">
    <source>
        <dbReference type="ARBA" id="ARBA00023316"/>
    </source>
</evidence>
<dbReference type="AlphaFoldDB" id="A0A1M6CEJ0"/>
<dbReference type="GO" id="GO:0071555">
    <property type="term" value="P:cell wall organization"/>
    <property type="evidence" value="ECO:0007669"/>
    <property type="project" value="UniProtKB-UniRule"/>
</dbReference>
<dbReference type="EMBL" id="FQYI01000002">
    <property type="protein sequence ID" value="SHI59261.1"/>
    <property type="molecule type" value="Genomic_DNA"/>
</dbReference>
<dbReference type="STRING" id="1118202.SAMN05443429_102316"/>
<evidence type="ECO:0000259" key="8">
    <source>
        <dbReference type="PROSITE" id="PS52029"/>
    </source>
</evidence>
<dbReference type="PANTHER" id="PTHR30582">
    <property type="entry name" value="L,D-TRANSPEPTIDASE"/>
    <property type="match status" value="1"/>
</dbReference>
<feature type="active site" description="Nucleophile" evidence="7">
    <location>
        <position position="217"/>
    </location>
</feature>
<keyword evidence="10" id="KW-1185">Reference proteome</keyword>
<dbReference type="GO" id="GO:0008360">
    <property type="term" value="P:regulation of cell shape"/>
    <property type="evidence" value="ECO:0007669"/>
    <property type="project" value="UniProtKB-UniRule"/>
</dbReference>
<dbReference type="PROSITE" id="PS52029">
    <property type="entry name" value="LD_TPASE"/>
    <property type="match status" value="1"/>
</dbReference>
<keyword evidence="6 7" id="KW-0961">Cell wall biogenesis/degradation</keyword>
<dbReference type="GO" id="GO:0071972">
    <property type="term" value="F:peptidoglycan L,D-transpeptidase activity"/>
    <property type="evidence" value="ECO:0007669"/>
    <property type="project" value="TreeGrafter"/>
</dbReference>
<sequence length="319" mass="36483">MILRRNVLAVALMAAAVFSTVQCKKDGVNSDGKSQTENIEKGEDFSSLEKAREGMQYSIFVFPDGKKDSAMKAFQAQFDTLQQYNILAINRLDKKHISNADTLVVPNKFEQDFRAYSPFPFKMEILRDVPKFVVFSYPVQAFAVYEKGDLKKWGPTSLGRKDKPTTAGLHFTNWKKELHQSTVKDEWMLPYNFNIENEEGIGWHEYDLPGYPASHSCLRLLHNDAVWMYDFAEQWILDKDGNTPIAKGTPVLVYGDYNWDGPKIWKQLAKNPKITNISEQDLAAQIQPYKAEILKEQENRATVIKTTPESEIEGKMPAK</sequence>
<feature type="active site" description="Proton donor/acceptor" evidence="7">
    <location>
        <position position="204"/>
    </location>
</feature>